<comment type="caution">
    <text evidence="13">The sequence shown here is derived from an EMBL/GenBank/DDBJ whole genome shotgun (WGS) entry which is preliminary data.</text>
</comment>
<dbReference type="Gene3D" id="1.10.290.10">
    <property type="entry name" value="Topoisomerase I, domain 4"/>
    <property type="match status" value="1"/>
</dbReference>
<dbReference type="GO" id="GO:0003677">
    <property type="term" value="F:DNA binding"/>
    <property type="evidence" value="ECO:0007669"/>
    <property type="project" value="UniProtKB-KW"/>
</dbReference>
<dbReference type="Gene3D" id="1.10.460.10">
    <property type="entry name" value="Topoisomerase I, domain 2"/>
    <property type="match status" value="1"/>
</dbReference>
<dbReference type="PANTHER" id="PTHR42785:SF1">
    <property type="entry name" value="DNA TOPOISOMERASE"/>
    <property type="match status" value="1"/>
</dbReference>
<evidence type="ECO:0000256" key="9">
    <source>
        <dbReference type="ARBA" id="ARBA00032235"/>
    </source>
</evidence>
<evidence type="ECO:0000256" key="4">
    <source>
        <dbReference type="ARBA" id="ARBA00023029"/>
    </source>
</evidence>
<dbReference type="InterPro" id="IPR013826">
    <property type="entry name" value="Topo_IA_cen_sub3"/>
</dbReference>
<dbReference type="Gene3D" id="2.70.20.10">
    <property type="entry name" value="Topoisomerase I, domain 3"/>
    <property type="match status" value="1"/>
</dbReference>
<dbReference type="PROSITE" id="PS52039">
    <property type="entry name" value="TOPO_IA_2"/>
    <property type="match status" value="1"/>
</dbReference>
<feature type="domain" description="Topo IA-type catalytic" evidence="12">
    <location>
        <begin position="125"/>
        <end position="541"/>
    </location>
</feature>
<dbReference type="SMART" id="SM00437">
    <property type="entry name" value="TOP1Ac"/>
    <property type="match status" value="1"/>
</dbReference>
<dbReference type="PROSITE" id="PS50880">
    <property type="entry name" value="TOPRIM"/>
    <property type="match status" value="1"/>
</dbReference>
<dbReference type="InterPro" id="IPR005733">
    <property type="entry name" value="TopoI_bac-type"/>
</dbReference>
<dbReference type="InterPro" id="IPR013497">
    <property type="entry name" value="Topo_IA_cen"/>
</dbReference>
<reference evidence="13 14" key="1">
    <citation type="submission" date="2019-10" db="EMBL/GenBank/DDBJ databases">
        <title>Genetic environment of the oxa23 gene and comparative analysis of carbapenem resistant Acinetobacter baumannii isolates belonging to global clone 1, lineage 2 recovered in a burns hospital outbreak in 2012-2013.</title>
        <authorList>
            <person name="Douraghi M."/>
            <person name="Aris P."/>
            <person name="Kenyon J."/>
            <person name="Hamidian M."/>
        </authorList>
    </citation>
    <scope>NUCLEOTIDE SEQUENCE [LARGE SCALE GENOMIC DNA]</scope>
    <source>
        <strain evidence="13 14">ABS103</strain>
    </source>
</reference>
<evidence type="ECO:0000256" key="2">
    <source>
        <dbReference type="ARBA" id="ARBA00009446"/>
    </source>
</evidence>
<dbReference type="SMART" id="SM00436">
    <property type="entry name" value="TOP1Bc"/>
    <property type="match status" value="1"/>
</dbReference>
<dbReference type="InterPro" id="IPR000380">
    <property type="entry name" value="Topo_IA"/>
</dbReference>
<evidence type="ECO:0000313" key="14">
    <source>
        <dbReference type="Proteomes" id="UP000461234"/>
    </source>
</evidence>
<dbReference type="GO" id="GO:0003917">
    <property type="term" value="F:DNA topoisomerase type I (single strand cut, ATP-independent) activity"/>
    <property type="evidence" value="ECO:0007669"/>
    <property type="project" value="UniProtKB-EC"/>
</dbReference>
<dbReference type="NCBIfam" id="TIGR01051">
    <property type="entry name" value="topA_bact"/>
    <property type="match status" value="1"/>
</dbReference>
<dbReference type="PANTHER" id="PTHR42785">
    <property type="entry name" value="DNA TOPOISOMERASE, TYPE IA, CORE"/>
    <property type="match status" value="1"/>
</dbReference>
<dbReference type="RefSeq" id="WP_152306107.1">
    <property type="nucleotide sequence ID" value="NZ_CAXNZP010000069.1"/>
</dbReference>
<dbReference type="CDD" id="cd03363">
    <property type="entry name" value="TOPRIM_TopoIA_TopoI"/>
    <property type="match status" value="1"/>
</dbReference>
<dbReference type="Pfam" id="PF01751">
    <property type="entry name" value="Toprim"/>
    <property type="match status" value="1"/>
</dbReference>
<dbReference type="EMBL" id="WIOC01000032">
    <property type="protein sequence ID" value="MQR51212.1"/>
    <property type="molecule type" value="Genomic_DNA"/>
</dbReference>
<dbReference type="GO" id="GO:0006265">
    <property type="term" value="P:DNA topological change"/>
    <property type="evidence" value="ECO:0007669"/>
    <property type="project" value="InterPro"/>
</dbReference>
<keyword evidence="4" id="KW-0799">Topoisomerase</keyword>
<dbReference type="Gene3D" id="3.40.50.140">
    <property type="match status" value="1"/>
</dbReference>
<sequence>MKLMIVESPTKAKTIKSYLGDGWIVKATIGHIRDLVDDELGVDIENGFMPKYAIYKDKEKLVAELKKLALTADEIFLASDPDREGEAIAYHITKALKLTNPKRIVFNEISKSALNQSLKNARSIDFKMVNAQETRRILDRLYGYLISPVLSKQSGRPLSAGRVQSAALKILKLRDDEIKNFVKTKYYEIELNVNGVKFSCVNTTLGLKKDEKILDRTILEDIAENITQLKFNYLDEEIKQIKPRACFTTASLQQVASSVLGIQVKKVMDIAQKLFESGYISYHRTDSQNLSTEKYQYVSNYVKNQNIPVRDTQLIFKAKDSDQSAHDPIAVKDLNVKNLPDEFSKNEKALYELIYERTILNVMENGEDSFKKIVVDTDYQINGVTINFELNSTSTKKLGWREFLVIEKSDKDDTGKNPDISISEKNVCVDDFIITDKSTKPSPRYTERDLVKILEKLEIGRPSTYASIIQTLLDREYAQFEGKFITITDLGRKVIDALEDQAFLNLQYTKNMEASLDQIASGTLDRITVLQECYETINSGLGNIKFKN</sequence>
<evidence type="ECO:0000256" key="5">
    <source>
        <dbReference type="ARBA" id="ARBA00023125"/>
    </source>
</evidence>
<evidence type="ECO:0000256" key="10">
    <source>
        <dbReference type="ARBA" id="ARBA00032877"/>
    </source>
</evidence>
<name>A0A5N5XX85_ACIBA</name>
<evidence type="ECO:0000259" key="12">
    <source>
        <dbReference type="PROSITE" id="PS52039"/>
    </source>
</evidence>
<protein>
    <recommendedName>
        <fullName evidence="3">DNA topoisomerase</fullName>
        <ecNumber evidence="3">5.6.2.1</ecNumber>
    </recommendedName>
    <alternativeName>
        <fullName evidence="10">Omega-protein</fullName>
    </alternativeName>
    <alternativeName>
        <fullName evidence="9">Relaxing enzyme</fullName>
    </alternativeName>
    <alternativeName>
        <fullName evidence="7">Swivelase</fullName>
    </alternativeName>
    <alternativeName>
        <fullName evidence="8">Untwisting enzyme</fullName>
    </alternativeName>
</protein>
<proteinExistence type="inferred from homology"/>
<keyword evidence="5" id="KW-0238">DNA-binding</keyword>
<dbReference type="SUPFAM" id="SSF56712">
    <property type="entry name" value="Prokaryotic type I DNA topoisomerase"/>
    <property type="match status" value="1"/>
</dbReference>
<gene>
    <name evidence="13" type="primary">topA</name>
    <name evidence="13" type="ORF">F2P40_18110</name>
</gene>
<comment type="similarity">
    <text evidence="2">Belongs to the type IA topoisomerase family.</text>
</comment>
<dbReference type="SMART" id="SM00493">
    <property type="entry name" value="TOPRIM"/>
    <property type="match status" value="1"/>
</dbReference>
<dbReference type="InterPro" id="IPR006171">
    <property type="entry name" value="TOPRIM_dom"/>
</dbReference>
<dbReference type="InterPro" id="IPR003601">
    <property type="entry name" value="Topo_IA_2"/>
</dbReference>
<dbReference type="AlphaFoldDB" id="A0A5N5XX85"/>
<evidence type="ECO:0000313" key="13">
    <source>
        <dbReference type="EMBL" id="MQR51212.1"/>
    </source>
</evidence>
<evidence type="ECO:0000256" key="1">
    <source>
        <dbReference type="ARBA" id="ARBA00000213"/>
    </source>
</evidence>
<evidence type="ECO:0000259" key="11">
    <source>
        <dbReference type="PROSITE" id="PS50880"/>
    </source>
</evidence>
<evidence type="ECO:0000256" key="8">
    <source>
        <dbReference type="ARBA" id="ARBA00031985"/>
    </source>
</evidence>
<accession>A0A5N5XX85</accession>
<evidence type="ECO:0000256" key="6">
    <source>
        <dbReference type="ARBA" id="ARBA00023235"/>
    </source>
</evidence>
<feature type="domain" description="Toprim" evidence="11">
    <location>
        <begin position="1"/>
        <end position="111"/>
    </location>
</feature>
<keyword evidence="6 13" id="KW-0413">Isomerase</keyword>
<dbReference type="InterPro" id="IPR013824">
    <property type="entry name" value="Topo_IA_cen_sub1"/>
</dbReference>
<dbReference type="CDD" id="cd00186">
    <property type="entry name" value="TOP1Ac"/>
    <property type="match status" value="1"/>
</dbReference>
<dbReference type="PRINTS" id="PR00417">
    <property type="entry name" value="PRTPISMRASEI"/>
</dbReference>
<organism evidence="13 14">
    <name type="scientific">Acinetobacter baumannii</name>
    <dbReference type="NCBI Taxonomy" id="470"/>
    <lineage>
        <taxon>Bacteria</taxon>
        <taxon>Pseudomonadati</taxon>
        <taxon>Pseudomonadota</taxon>
        <taxon>Gammaproteobacteria</taxon>
        <taxon>Moraxellales</taxon>
        <taxon>Moraxellaceae</taxon>
        <taxon>Acinetobacter</taxon>
        <taxon>Acinetobacter calcoaceticus/baumannii complex</taxon>
    </lineage>
</organism>
<evidence type="ECO:0000256" key="7">
    <source>
        <dbReference type="ARBA" id="ARBA00030003"/>
    </source>
</evidence>
<dbReference type="EC" id="5.6.2.1" evidence="3"/>
<comment type="catalytic activity">
    <reaction evidence="1">
        <text>ATP-independent breakage of single-stranded DNA, followed by passage and rejoining.</text>
        <dbReference type="EC" id="5.6.2.1"/>
    </reaction>
</comment>
<dbReference type="Proteomes" id="UP000461234">
    <property type="component" value="Unassembled WGS sequence"/>
</dbReference>
<evidence type="ECO:0000256" key="3">
    <source>
        <dbReference type="ARBA" id="ARBA00012891"/>
    </source>
</evidence>
<dbReference type="InterPro" id="IPR034149">
    <property type="entry name" value="TOPRIM_TopoI"/>
</dbReference>
<dbReference type="InterPro" id="IPR013825">
    <property type="entry name" value="Topo_IA_cen_sub2"/>
</dbReference>
<dbReference type="InterPro" id="IPR003602">
    <property type="entry name" value="Topo_IA_DNA-bd_dom"/>
</dbReference>
<dbReference type="InterPro" id="IPR023405">
    <property type="entry name" value="Topo_IA_core_domain"/>
</dbReference>
<dbReference type="Pfam" id="PF01131">
    <property type="entry name" value="Topoisom_bac"/>
    <property type="match status" value="1"/>
</dbReference>